<keyword evidence="3 8" id="KW-1134">Transmembrane beta strand</keyword>
<dbReference type="GO" id="GO:0044718">
    <property type="term" value="P:siderophore transmembrane transport"/>
    <property type="evidence" value="ECO:0007669"/>
    <property type="project" value="TreeGrafter"/>
</dbReference>
<dbReference type="Gene3D" id="2.170.130.10">
    <property type="entry name" value="TonB-dependent receptor, plug domain"/>
    <property type="match status" value="1"/>
</dbReference>
<keyword evidence="14" id="KW-0675">Receptor</keyword>
<evidence type="ECO:0000256" key="8">
    <source>
        <dbReference type="PROSITE-ProRule" id="PRU01360"/>
    </source>
</evidence>
<evidence type="ECO:0000256" key="5">
    <source>
        <dbReference type="ARBA" id="ARBA00023077"/>
    </source>
</evidence>
<keyword evidence="6 8" id="KW-0472">Membrane</keyword>
<proteinExistence type="inferred from homology"/>
<reference evidence="14 15" key="1">
    <citation type="submission" date="2018-05" db="EMBL/GenBank/DDBJ databases">
        <title>Genomic Encyclopedia of Type Strains, Phase IV (KMG-IV): sequencing the most valuable type-strain genomes for metagenomic binning, comparative biology and taxonomic classification.</title>
        <authorList>
            <person name="Goeker M."/>
        </authorList>
    </citation>
    <scope>NUCLEOTIDE SEQUENCE [LARGE SCALE GENOMIC DNA]</scope>
    <source>
        <strain evidence="14 15">DSM 25350</strain>
    </source>
</reference>
<dbReference type="SUPFAM" id="SSF49464">
    <property type="entry name" value="Carboxypeptidase regulatory domain-like"/>
    <property type="match status" value="1"/>
</dbReference>
<feature type="domain" description="TonB-dependent receptor-like beta-barrel" evidence="12">
    <location>
        <begin position="462"/>
        <end position="763"/>
    </location>
</feature>
<dbReference type="Proteomes" id="UP000245790">
    <property type="component" value="Unassembled WGS sequence"/>
</dbReference>
<evidence type="ECO:0000256" key="11">
    <source>
        <dbReference type="SAM" id="SignalP"/>
    </source>
</evidence>
<feature type="region of interest" description="Disordered" evidence="10">
    <location>
        <begin position="308"/>
        <end position="346"/>
    </location>
</feature>
<keyword evidence="15" id="KW-1185">Reference proteome</keyword>
<dbReference type="InterPro" id="IPR012910">
    <property type="entry name" value="Plug_dom"/>
</dbReference>
<comment type="similarity">
    <text evidence="8 9">Belongs to the TonB-dependent receptor family.</text>
</comment>
<evidence type="ECO:0000256" key="3">
    <source>
        <dbReference type="ARBA" id="ARBA00022452"/>
    </source>
</evidence>
<dbReference type="GO" id="GO:0015344">
    <property type="term" value="F:siderophore uptake transmembrane transporter activity"/>
    <property type="evidence" value="ECO:0007669"/>
    <property type="project" value="TreeGrafter"/>
</dbReference>
<dbReference type="AlphaFoldDB" id="A0A316FWQ3"/>
<feature type="signal peptide" evidence="11">
    <location>
        <begin position="1"/>
        <end position="23"/>
    </location>
</feature>
<gene>
    <name evidence="14" type="ORF">C8D97_104197</name>
</gene>
<feature type="chain" id="PRO_5016273569" evidence="11">
    <location>
        <begin position="24"/>
        <end position="794"/>
    </location>
</feature>
<evidence type="ECO:0000256" key="6">
    <source>
        <dbReference type="ARBA" id="ARBA00023136"/>
    </source>
</evidence>
<dbReference type="Pfam" id="PF13620">
    <property type="entry name" value="CarboxypepD_reg"/>
    <property type="match status" value="1"/>
</dbReference>
<comment type="subcellular location">
    <subcellularLocation>
        <location evidence="1 8">Cell outer membrane</location>
        <topology evidence="1 8">Multi-pass membrane protein</topology>
    </subcellularLocation>
</comment>
<name>A0A316FWQ3_9GAMM</name>
<organism evidence="14 15">
    <name type="scientific">Pleionea mediterranea</name>
    <dbReference type="NCBI Taxonomy" id="523701"/>
    <lineage>
        <taxon>Bacteria</taxon>
        <taxon>Pseudomonadati</taxon>
        <taxon>Pseudomonadota</taxon>
        <taxon>Gammaproteobacteria</taxon>
        <taxon>Oceanospirillales</taxon>
        <taxon>Pleioneaceae</taxon>
        <taxon>Pleionea</taxon>
    </lineage>
</organism>
<evidence type="ECO:0000313" key="15">
    <source>
        <dbReference type="Proteomes" id="UP000245790"/>
    </source>
</evidence>
<evidence type="ECO:0000259" key="12">
    <source>
        <dbReference type="Pfam" id="PF00593"/>
    </source>
</evidence>
<evidence type="ECO:0000256" key="1">
    <source>
        <dbReference type="ARBA" id="ARBA00004571"/>
    </source>
</evidence>
<dbReference type="OrthoDB" id="9795928at2"/>
<keyword evidence="4 8" id="KW-0812">Transmembrane</keyword>
<keyword evidence="7 8" id="KW-0998">Cell outer membrane</keyword>
<dbReference type="InterPro" id="IPR039426">
    <property type="entry name" value="TonB-dep_rcpt-like"/>
</dbReference>
<dbReference type="RefSeq" id="WP_109762952.1">
    <property type="nucleotide sequence ID" value="NZ_QGGU01000004.1"/>
</dbReference>
<keyword evidence="5 9" id="KW-0798">TonB box</keyword>
<evidence type="ECO:0000259" key="13">
    <source>
        <dbReference type="Pfam" id="PF07715"/>
    </source>
</evidence>
<dbReference type="InterPro" id="IPR000531">
    <property type="entry name" value="Beta-barrel_TonB"/>
</dbReference>
<dbReference type="InterPro" id="IPR036942">
    <property type="entry name" value="Beta-barrel_TonB_sf"/>
</dbReference>
<evidence type="ECO:0000256" key="2">
    <source>
        <dbReference type="ARBA" id="ARBA00022448"/>
    </source>
</evidence>
<dbReference type="PANTHER" id="PTHR30069">
    <property type="entry name" value="TONB-DEPENDENT OUTER MEMBRANE RECEPTOR"/>
    <property type="match status" value="1"/>
</dbReference>
<evidence type="ECO:0000256" key="9">
    <source>
        <dbReference type="RuleBase" id="RU003357"/>
    </source>
</evidence>
<dbReference type="SUPFAM" id="SSF56935">
    <property type="entry name" value="Porins"/>
    <property type="match status" value="1"/>
</dbReference>
<dbReference type="Pfam" id="PF00593">
    <property type="entry name" value="TonB_dep_Rec_b-barrel"/>
    <property type="match status" value="1"/>
</dbReference>
<evidence type="ECO:0000256" key="10">
    <source>
        <dbReference type="SAM" id="MobiDB-lite"/>
    </source>
</evidence>
<dbReference type="GO" id="GO:0009279">
    <property type="term" value="C:cell outer membrane"/>
    <property type="evidence" value="ECO:0007669"/>
    <property type="project" value="UniProtKB-SubCell"/>
</dbReference>
<dbReference type="InterPro" id="IPR037066">
    <property type="entry name" value="Plug_dom_sf"/>
</dbReference>
<keyword evidence="2 8" id="KW-0813">Transport</keyword>
<dbReference type="EMBL" id="QGGU01000004">
    <property type="protein sequence ID" value="PWK52979.1"/>
    <property type="molecule type" value="Genomic_DNA"/>
</dbReference>
<dbReference type="Gene3D" id="2.60.40.1120">
    <property type="entry name" value="Carboxypeptidase-like, regulatory domain"/>
    <property type="match status" value="1"/>
</dbReference>
<protein>
    <submittedName>
        <fullName evidence="14">Iron complex outermembrane receptor protein</fullName>
    </submittedName>
</protein>
<evidence type="ECO:0000313" key="14">
    <source>
        <dbReference type="EMBL" id="PWK52979.1"/>
    </source>
</evidence>
<dbReference type="PROSITE" id="PS52016">
    <property type="entry name" value="TONB_DEPENDENT_REC_3"/>
    <property type="match status" value="1"/>
</dbReference>
<accession>A0A316FWQ3</accession>
<dbReference type="Gene3D" id="2.40.170.20">
    <property type="entry name" value="TonB-dependent receptor, beta-barrel domain"/>
    <property type="match status" value="1"/>
</dbReference>
<comment type="caution">
    <text evidence="14">The sequence shown here is derived from an EMBL/GenBank/DDBJ whole genome shotgun (WGS) entry which is preliminary data.</text>
</comment>
<dbReference type="PANTHER" id="PTHR30069:SF40">
    <property type="entry name" value="TONB-DEPENDENT RECEPTOR NMB0964-RELATED"/>
    <property type="match status" value="1"/>
</dbReference>
<evidence type="ECO:0000256" key="4">
    <source>
        <dbReference type="ARBA" id="ARBA00022692"/>
    </source>
</evidence>
<dbReference type="InterPro" id="IPR008969">
    <property type="entry name" value="CarboxyPept-like_regulatory"/>
</dbReference>
<sequence>MKHTVQHLLVAIALGTSMPSVNAADSTSNNSNAEINLPYQAQLVDHQQRPIANARIKVRNNDATSRTDQQGNFSLNLPAGRYTIDIEAGSRDHFHQTISVTGDSQRVQLHLDANHQRKIVITANPLEHTKLDMATPAIVLSGDELIMKRSSTIGDMLQLQPGMSVSSFGPAVSRPVIRGLSGGRVLMTSNQMTVQDASTNSADHDVSLEPLLADQIEVLKGPSTLLYGSGAIGGVVNVTDKRINPEGADGVSGGVELRLGDSATSEESIVATLNGGNSSFAWHIDAFSSDYGDLEIPGFAESEYLHEAEGHEEEHEGEEHEGEEHEEHEEEAFGVLENSRSESTGGSFGATWNGEWGYFGVSVNAIDKFYGVPGHAHHEEEHEEGEGEEEHGEEGVFIDLEQTRWDIQSEFNNPVSGIDSWFIGWSMTDYQHVELEGDEQGTVFENEATELRSYMKHRAMNDWEGIFGVQLTQRDFSAIGEEAFVPPSDSNMRAFFVVEEKRFGDYKIELGARLGYQSIKVNEFGEESFDTLSYSAGSVYDLTDSQKLAINLAHAERAPTVEELYSFGEHAATQTFERGNPNLDKEVSHNLDVSWRFNGNTWSGEINAYWNKFHDFIFGQYRENTGFVTDLNGQSVAIEEDLPIIFYAQDNASIRGIEIQADTMIVDNDVFGLKLGLMADFIEAEFEDGAYVPRIPPLKYGFNLQFSQNAFTADLSWTHYADQTHIGQGELPTDGFNILDLELGYRIVNDNHDAMIFLRGKNLLDEEARDHASFLKDLAPRAGQNFVAGLRYQF</sequence>
<keyword evidence="11" id="KW-0732">Signal</keyword>
<dbReference type="Pfam" id="PF07715">
    <property type="entry name" value="Plug"/>
    <property type="match status" value="1"/>
</dbReference>
<feature type="compositionally biased region" description="Basic and acidic residues" evidence="10">
    <location>
        <begin position="308"/>
        <end position="325"/>
    </location>
</feature>
<evidence type="ECO:0000256" key="7">
    <source>
        <dbReference type="ARBA" id="ARBA00023237"/>
    </source>
</evidence>
<feature type="domain" description="TonB-dependent receptor plug" evidence="13">
    <location>
        <begin position="131"/>
        <end position="235"/>
    </location>
</feature>